<dbReference type="RefSeq" id="WP_181450956.1">
    <property type="nucleotide sequence ID" value="NZ_NBIU01000010.1"/>
</dbReference>
<dbReference type="Pfam" id="PF02516">
    <property type="entry name" value="STT3"/>
    <property type="match status" value="1"/>
</dbReference>
<feature type="transmembrane region" description="Helical" evidence="1">
    <location>
        <begin position="298"/>
        <end position="317"/>
    </location>
</feature>
<reference evidence="4 5" key="1">
    <citation type="submission" date="2017-03" db="EMBL/GenBank/DDBJ databases">
        <title>Genomic and clinical evidence uncovers the enterohepatic species Helicobacter valdiviensis as a potential human intestinal pathogen.</title>
        <authorList>
            <person name="Fresia P."/>
            <person name="Jara R."/>
            <person name="Sierra R."/>
            <person name="Ferres I."/>
            <person name="Greif G."/>
            <person name="Iraola G."/>
            <person name="Collado L."/>
        </authorList>
    </citation>
    <scope>NUCLEOTIDE SEQUENCE [LARGE SCALE GENOMIC DNA]</scope>
    <source>
        <strain evidence="4 5">WBE14</strain>
    </source>
</reference>
<name>A0A2W6MWG7_9HELI</name>
<keyword evidence="1" id="KW-0812">Transmembrane</keyword>
<sequence>MSVKNTENAKQEEAHNSQRDNFSFSFLGDFGLFKNLQKLLSFSDKSFYQHFLLICLLIFFHIFFHILDYQEFLQDSRNFFENSLILTSYDSYFYAKGTKEFLESFNFNIPLLSLFAGIFAKFFGLSFTLSFLSIIASCSFGIIIYIWCFVILKIHSNLSLLSSKILAFLGSFLALTSPHFYQRVGAGYFDTDMLILSLPLLSLLFLYLHLLRENFKFLVFFALFGLLATLWHNGIQNILFLSFLLYLCVSFFLFFKKSYSFFQILQISSLFLIVLTPSYFGFLMLFVLLLLQKSNHKNLILLSFLIALIFSFYFGLFNPIFSQIKAYFFSQTQYSKHYIYASVVFSILETTPTNLINLIVRSNGLLGFILGMFGFLLLGAYFFSKKSFYPFLLLLPFCLLGFASLKLGVRFSMFLAPILSLGFVVSCAFLERFFKSTTLPLSAIFFVLIVSNLSYTLPKPILDNATLSSFKALDKDLKEGDILFSWWDYGYALSYFTKGTLLLDGGRHSGNINYPLSLILLSPSSNLAKNLSLALASKMENLPKSQWNFLYENLLQDYKANPNSFKEILNQKEALLIPKKDVYWILPTQMLALTKNIDSFSSLNIINGKKHKDKFFLLQTDSKNLPTTHKTYSIYENFYTLQTQTGLNLNKIHWQNFTLLLDNDYFYSNIISWIIFKENKTMELIKDEPNLLIYKVKKE</sequence>
<protein>
    <recommendedName>
        <fullName evidence="6">Peptide transporter</fullName>
    </recommendedName>
</protein>
<feature type="transmembrane region" description="Helical" evidence="1">
    <location>
        <begin position="217"/>
        <end position="232"/>
    </location>
</feature>
<evidence type="ECO:0000259" key="3">
    <source>
        <dbReference type="Pfam" id="PF21436"/>
    </source>
</evidence>
<evidence type="ECO:0008006" key="6">
    <source>
        <dbReference type="Google" id="ProtNLM"/>
    </source>
</evidence>
<feature type="transmembrane region" description="Helical" evidence="1">
    <location>
        <begin position="267"/>
        <end position="292"/>
    </location>
</feature>
<dbReference type="Gene3D" id="3.40.1380.40">
    <property type="match status" value="1"/>
</dbReference>
<feature type="transmembrane region" description="Helical" evidence="1">
    <location>
        <begin position="164"/>
        <end position="181"/>
    </location>
</feature>
<dbReference type="UniPathway" id="UPA00378"/>
<feature type="transmembrane region" description="Helical" evidence="1">
    <location>
        <begin position="388"/>
        <end position="405"/>
    </location>
</feature>
<accession>A0A2W6MWG7</accession>
<evidence type="ECO:0000256" key="1">
    <source>
        <dbReference type="SAM" id="Phobius"/>
    </source>
</evidence>
<dbReference type="Proteomes" id="UP000249746">
    <property type="component" value="Unassembled WGS sequence"/>
</dbReference>
<feature type="transmembrane region" description="Helical" evidence="1">
    <location>
        <begin position="238"/>
        <end position="255"/>
    </location>
</feature>
<keyword evidence="1" id="KW-0472">Membrane</keyword>
<dbReference type="EMBL" id="NBIU01000010">
    <property type="protein sequence ID" value="PZT48261.1"/>
    <property type="molecule type" value="Genomic_DNA"/>
</dbReference>
<feature type="domain" description="STT3/PglB/AglB core" evidence="3">
    <location>
        <begin position="481"/>
        <end position="605"/>
    </location>
</feature>
<evidence type="ECO:0000313" key="4">
    <source>
        <dbReference type="EMBL" id="PZT48261.1"/>
    </source>
</evidence>
<evidence type="ECO:0000259" key="2">
    <source>
        <dbReference type="Pfam" id="PF02516"/>
    </source>
</evidence>
<keyword evidence="1" id="KW-1133">Transmembrane helix</keyword>
<feature type="domain" description="Oligosaccharyl transferase STT3 N-terminal" evidence="2">
    <location>
        <begin position="56"/>
        <end position="450"/>
    </location>
</feature>
<dbReference type="InterPro" id="IPR048307">
    <property type="entry name" value="STT3_N"/>
</dbReference>
<evidence type="ECO:0000313" key="5">
    <source>
        <dbReference type="Proteomes" id="UP000249746"/>
    </source>
</evidence>
<comment type="caution">
    <text evidence="4">The sequence shown here is derived from an EMBL/GenBank/DDBJ whole genome shotgun (WGS) entry which is preliminary data.</text>
</comment>
<feature type="transmembrane region" description="Helical" evidence="1">
    <location>
        <begin position="365"/>
        <end position="383"/>
    </location>
</feature>
<feature type="transmembrane region" description="Helical" evidence="1">
    <location>
        <begin position="129"/>
        <end position="152"/>
    </location>
</feature>
<proteinExistence type="predicted"/>
<dbReference type="GO" id="GO:0016020">
    <property type="term" value="C:membrane"/>
    <property type="evidence" value="ECO:0007669"/>
    <property type="project" value="InterPro"/>
</dbReference>
<feature type="transmembrane region" description="Helical" evidence="1">
    <location>
        <begin position="411"/>
        <end position="430"/>
    </location>
</feature>
<dbReference type="Pfam" id="PF21436">
    <property type="entry name" value="STT3-PglB_core"/>
    <property type="match status" value="1"/>
</dbReference>
<feature type="transmembrane region" description="Helical" evidence="1">
    <location>
        <begin position="338"/>
        <end position="359"/>
    </location>
</feature>
<organism evidence="4 5">
    <name type="scientific">Helicobacter valdiviensis</name>
    <dbReference type="NCBI Taxonomy" id="1458358"/>
    <lineage>
        <taxon>Bacteria</taxon>
        <taxon>Pseudomonadati</taxon>
        <taxon>Campylobacterota</taxon>
        <taxon>Epsilonproteobacteria</taxon>
        <taxon>Campylobacterales</taxon>
        <taxon>Helicobacteraceae</taxon>
        <taxon>Helicobacter</taxon>
    </lineage>
</organism>
<feature type="transmembrane region" description="Helical" evidence="1">
    <location>
        <begin position="47"/>
        <end position="67"/>
    </location>
</feature>
<feature type="transmembrane region" description="Helical" evidence="1">
    <location>
        <begin position="437"/>
        <end position="457"/>
    </location>
</feature>
<dbReference type="AlphaFoldDB" id="A0A2W6MWG7"/>
<feature type="transmembrane region" description="Helical" evidence="1">
    <location>
        <begin position="193"/>
        <end position="210"/>
    </location>
</feature>
<dbReference type="InterPro" id="IPR048999">
    <property type="entry name" value="STT3-PglB_core"/>
</dbReference>
<gene>
    <name evidence="4" type="ORF">B6S12_04855</name>
</gene>
<keyword evidence="5" id="KW-1185">Reference proteome</keyword>